<proteinExistence type="predicted"/>
<dbReference type="InterPro" id="IPR003313">
    <property type="entry name" value="AraC-bd"/>
</dbReference>
<dbReference type="Pfam" id="PF02311">
    <property type="entry name" value="AraC_binding"/>
    <property type="match status" value="1"/>
</dbReference>
<protein>
    <submittedName>
        <fullName evidence="6">AraC family transcriptional regulator</fullName>
    </submittedName>
</protein>
<dbReference type="PRINTS" id="PR00032">
    <property type="entry name" value="HTHARAC"/>
</dbReference>
<accession>A0A3L9Y4H1</accession>
<evidence type="ECO:0000313" key="6">
    <source>
        <dbReference type="EMBL" id="RMA41026.1"/>
    </source>
</evidence>
<dbReference type="PANTHER" id="PTHR43280:SF2">
    <property type="entry name" value="HTH-TYPE TRANSCRIPTIONAL REGULATOR EXSA"/>
    <property type="match status" value="1"/>
</dbReference>
<comment type="caution">
    <text evidence="6">The sequence shown here is derived from an EMBL/GenBank/DDBJ whole genome shotgun (WGS) entry which is preliminary data.</text>
</comment>
<evidence type="ECO:0000256" key="3">
    <source>
        <dbReference type="ARBA" id="ARBA00023159"/>
    </source>
</evidence>
<dbReference type="Gene3D" id="1.10.10.60">
    <property type="entry name" value="Homeodomain-like"/>
    <property type="match status" value="2"/>
</dbReference>
<organism evidence="6 7">
    <name type="scientific">Rhodophyticola porphyridii</name>
    <dbReference type="NCBI Taxonomy" id="1852017"/>
    <lineage>
        <taxon>Bacteria</taxon>
        <taxon>Pseudomonadati</taxon>
        <taxon>Pseudomonadota</taxon>
        <taxon>Alphaproteobacteria</taxon>
        <taxon>Rhodobacterales</taxon>
        <taxon>Roseobacteraceae</taxon>
        <taxon>Rhodophyticola</taxon>
    </lineage>
</organism>
<dbReference type="InterPro" id="IPR020449">
    <property type="entry name" value="Tscrpt_reg_AraC-type_HTH"/>
</dbReference>
<dbReference type="InterPro" id="IPR009057">
    <property type="entry name" value="Homeodomain-like_sf"/>
</dbReference>
<dbReference type="SMART" id="SM00342">
    <property type="entry name" value="HTH_ARAC"/>
    <property type="match status" value="1"/>
</dbReference>
<dbReference type="Gene3D" id="2.60.120.10">
    <property type="entry name" value="Jelly Rolls"/>
    <property type="match status" value="1"/>
</dbReference>
<keyword evidence="7" id="KW-1185">Reference proteome</keyword>
<evidence type="ECO:0000256" key="2">
    <source>
        <dbReference type="ARBA" id="ARBA00023125"/>
    </source>
</evidence>
<dbReference type="GO" id="GO:0043565">
    <property type="term" value="F:sequence-specific DNA binding"/>
    <property type="evidence" value="ECO:0007669"/>
    <property type="project" value="InterPro"/>
</dbReference>
<dbReference type="PROSITE" id="PS01124">
    <property type="entry name" value="HTH_ARAC_FAMILY_2"/>
    <property type="match status" value="1"/>
</dbReference>
<evidence type="ECO:0000256" key="4">
    <source>
        <dbReference type="ARBA" id="ARBA00023163"/>
    </source>
</evidence>
<name>A0A3L9Y4H1_9RHOB</name>
<keyword evidence="2" id="KW-0238">DNA-binding</keyword>
<feature type="domain" description="HTH araC/xylS-type" evidence="5">
    <location>
        <begin position="229"/>
        <end position="295"/>
    </location>
</feature>
<dbReference type="InterPro" id="IPR014710">
    <property type="entry name" value="RmlC-like_jellyroll"/>
</dbReference>
<dbReference type="InterPro" id="IPR018062">
    <property type="entry name" value="HTH_AraC-typ_CS"/>
</dbReference>
<dbReference type="Proteomes" id="UP000281343">
    <property type="component" value="Unassembled WGS sequence"/>
</dbReference>
<keyword evidence="3" id="KW-0010">Activator</keyword>
<evidence type="ECO:0000313" key="7">
    <source>
        <dbReference type="Proteomes" id="UP000281343"/>
    </source>
</evidence>
<dbReference type="AlphaFoldDB" id="A0A3L9Y4H1"/>
<keyword evidence="4" id="KW-0804">Transcription</keyword>
<dbReference type="PANTHER" id="PTHR43280">
    <property type="entry name" value="ARAC-FAMILY TRANSCRIPTIONAL REGULATOR"/>
    <property type="match status" value="1"/>
</dbReference>
<dbReference type="PROSITE" id="PS00041">
    <property type="entry name" value="HTH_ARAC_FAMILY_1"/>
    <property type="match status" value="1"/>
</dbReference>
<dbReference type="SUPFAM" id="SSF46689">
    <property type="entry name" value="Homeodomain-like"/>
    <property type="match status" value="1"/>
</dbReference>
<gene>
    <name evidence="6" type="ORF">D9R08_16175</name>
</gene>
<dbReference type="SUPFAM" id="SSF51215">
    <property type="entry name" value="Regulatory protein AraC"/>
    <property type="match status" value="1"/>
</dbReference>
<evidence type="ECO:0000259" key="5">
    <source>
        <dbReference type="PROSITE" id="PS01124"/>
    </source>
</evidence>
<dbReference type="InterPro" id="IPR018060">
    <property type="entry name" value="HTH_AraC"/>
</dbReference>
<keyword evidence="1" id="KW-0805">Transcription regulation</keyword>
<dbReference type="GO" id="GO:0003700">
    <property type="term" value="F:DNA-binding transcription factor activity"/>
    <property type="evidence" value="ECO:0007669"/>
    <property type="project" value="InterPro"/>
</dbReference>
<sequence length="308" mass="35482">MCEFDILVKISALANKGFWHFMRKSLFRIDTYLKPDEAFHYARKDLDPSPPEIVHTHDYFELFLVEQGRTRHAINGVEETLGVGDMVFIRPADIHAFQADAELGCRIMNVMFRVETAEHIVTRYAEDFAGRLFWSEGDLPVTVHMTGAQRERAINSIQSMRNTRRSLARIEHFLLSVMTHVLDEAATIHDRAPTWLVTACQEARRPEIFRRGASGFVASAGRGHEHVCRQARRYLGVSPTEYVNRVRMQHAAMLLGTTRLTMQEVAQDCGLENLSHFHRLFREIYGTTPRQYRQRRKRDPIQSGAVTA</sequence>
<dbReference type="InterPro" id="IPR037923">
    <property type="entry name" value="HTH-like"/>
</dbReference>
<evidence type="ECO:0000256" key="1">
    <source>
        <dbReference type="ARBA" id="ARBA00023015"/>
    </source>
</evidence>
<dbReference type="Pfam" id="PF12833">
    <property type="entry name" value="HTH_18"/>
    <property type="match status" value="1"/>
</dbReference>
<reference evidence="6 7" key="1">
    <citation type="submission" date="2018-10" db="EMBL/GenBank/DDBJ databases">
        <authorList>
            <person name="Jung H.S."/>
            <person name="Jeon C.O."/>
        </authorList>
    </citation>
    <scope>NUCLEOTIDE SEQUENCE [LARGE SCALE GENOMIC DNA]</scope>
    <source>
        <strain evidence="6 7">MA-7-27</strain>
    </source>
</reference>
<dbReference type="EMBL" id="RCNT01000009">
    <property type="protein sequence ID" value="RMA41026.1"/>
    <property type="molecule type" value="Genomic_DNA"/>
</dbReference>